<dbReference type="PANTHER" id="PTHR15336:SF0">
    <property type="entry name" value="CYTOCHROME B-C1 COMPLEX SUBUNIT 6, MITOCHONDRIAL"/>
    <property type="match status" value="1"/>
</dbReference>
<keyword evidence="12" id="KW-1185">Reference proteome</keyword>
<dbReference type="Proteomes" id="UP001488805">
    <property type="component" value="Unassembled WGS sequence"/>
</dbReference>
<evidence type="ECO:0000256" key="2">
    <source>
        <dbReference type="ARBA" id="ARBA00006498"/>
    </source>
</evidence>
<comment type="subcellular location">
    <subcellularLocation>
        <location evidence="1">Mitochondrion inner membrane</location>
        <topology evidence="1">Peripheral membrane protein</topology>
        <orientation evidence="1">Intermembrane side</orientation>
    </subcellularLocation>
</comment>
<sequence length="105" mass="12301">MVFERKMLTYGDPDDEEEDAPAEEEEAEEEEEEEEEEEDMVDPLDTIRTKCEQTDHCVHYRERLETCAARVGSKSSTAEECTEELFDFLHARDHCVAHKLFDNVK</sequence>
<keyword evidence="7" id="KW-0496">Mitochondrion</keyword>
<evidence type="ECO:0000313" key="12">
    <source>
        <dbReference type="Proteomes" id="UP001488805"/>
    </source>
</evidence>
<organism evidence="11 12">
    <name type="scientific">Zoarces viviparus</name>
    <name type="common">Viviparous eelpout</name>
    <name type="synonym">Blennius viviparus</name>
    <dbReference type="NCBI Taxonomy" id="48416"/>
    <lineage>
        <taxon>Eukaryota</taxon>
        <taxon>Metazoa</taxon>
        <taxon>Chordata</taxon>
        <taxon>Craniata</taxon>
        <taxon>Vertebrata</taxon>
        <taxon>Euteleostomi</taxon>
        <taxon>Actinopterygii</taxon>
        <taxon>Neopterygii</taxon>
        <taxon>Teleostei</taxon>
        <taxon>Neoteleostei</taxon>
        <taxon>Acanthomorphata</taxon>
        <taxon>Eupercaria</taxon>
        <taxon>Perciformes</taxon>
        <taxon>Cottioidei</taxon>
        <taxon>Zoarcales</taxon>
        <taxon>Zoarcidae</taxon>
        <taxon>Zoarcinae</taxon>
        <taxon>Zoarces</taxon>
    </lineage>
</organism>
<dbReference type="AlphaFoldDB" id="A0AAW1FW08"/>
<keyword evidence="4" id="KW-0679">Respiratory chain</keyword>
<dbReference type="SUPFAM" id="SSF81531">
    <property type="entry name" value="Non-heme 11 kDa protein of cytochrome bc1 complex (Ubiquinol-cytochrome c reductase)"/>
    <property type="match status" value="1"/>
</dbReference>
<evidence type="ECO:0000256" key="3">
    <source>
        <dbReference type="ARBA" id="ARBA00022448"/>
    </source>
</evidence>
<evidence type="ECO:0000256" key="1">
    <source>
        <dbReference type="ARBA" id="ARBA00004137"/>
    </source>
</evidence>
<name>A0AAW1FW08_ZOAVI</name>
<accession>A0AAW1FW08</accession>
<evidence type="ECO:0000256" key="4">
    <source>
        <dbReference type="ARBA" id="ARBA00022660"/>
    </source>
</evidence>
<keyword evidence="6" id="KW-0249">Electron transport</keyword>
<dbReference type="GO" id="GO:0006122">
    <property type="term" value="P:mitochondrial electron transport, ubiquinol to cytochrome c"/>
    <property type="evidence" value="ECO:0007669"/>
    <property type="project" value="InterPro"/>
</dbReference>
<dbReference type="Pfam" id="PF02320">
    <property type="entry name" value="UCR_hinge"/>
    <property type="match status" value="1"/>
</dbReference>
<keyword evidence="5" id="KW-0999">Mitochondrion inner membrane</keyword>
<evidence type="ECO:0000256" key="9">
    <source>
        <dbReference type="SAM" id="MobiDB-lite"/>
    </source>
</evidence>
<reference evidence="11 12" key="1">
    <citation type="journal article" date="2024" name="Genome Biol. Evol.">
        <title>Chromosome-level genome assembly of the viviparous eelpout Zoarces viviparus.</title>
        <authorList>
            <person name="Fuhrmann N."/>
            <person name="Brasseur M.V."/>
            <person name="Bakowski C.E."/>
            <person name="Podsiadlowski L."/>
            <person name="Prost S."/>
            <person name="Krehenwinkel H."/>
            <person name="Mayer C."/>
        </authorList>
    </citation>
    <scope>NUCLEOTIDE SEQUENCE [LARGE SCALE GENOMIC DNA]</scope>
    <source>
        <strain evidence="11">NO-MEL_2022_Ind0_liver</strain>
    </source>
</reference>
<dbReference type="InterPro" id="IPR023184">
    <property type="entry name" value="Ubol_cytC_Rdtase_hinge_dom"/>
</dbReference>
<dbReference type="EMBL" id="JBCEZU010000023">
    <property type="protein sequence ID" value="KAK9538999.1"/>
    <property type="molecule type" value="Genomic_DNA"/>
</dbReference>
<evidence type="ECO:0000256" key="6">
    <source>
        <dbReference type="ARBA" id="ARBA00022982"/>
    </source>
</evidence>
<keyword evidence="8" id="KW-0472">Membrane</keyword>
<comment type="caution">
    <text evidence="11">The sequence shown here is derived from an EMBL/GenBank/DDBJ whole genome shotgun (WGS) entry which is preliminary data.</text>
</comment>
<dbReference type="GO" id="GO:0005743">
    <property type="term" value="C:mitochondrial inner membrane"/>
    <property type="evidence" value="ECO:0007669"/>
    <property type="project" value="UniProtKB-SubCell"/>
</dbReference>
<evidence type="ECO:0000259" key="10">
    <source>
        <dbReference type="Pfam" id="PF02320"/>
    </source>
</evidence>
<feature type="region of interest" description="Disordered" evidence="9">
    <location>
        <begin position="1"/>
        <end position="45"/>
    </location>
</feature>
<protein>
    <recommendedName>
        <fullName evidence="10">Ubiquinol-cytochrome C reductase hinge domain-containing protein</fullName>
    </recommendedName>
</protein>
<proteinExistence type="inferred from homology"/>
<evidence type="ECO:0000313" key="11">
    <source>
        <dbReference type="EMBL" id="KAK9538999.1"/>
    </source>
</evidence>
<keyword evidence="3" id="KW-0813">Transport</keyword>
<evidence type="ECO:0000256" key="5">
    <source>
        <dbReference type="ARBA" id="ARBA00022792"/>
    </source>
</evidence>
<evidence type="ECO:0000256" key="7">
    <source>
        <dbReference type="ARBA" id="ARBA00023128"/>
    </source>
</evidence>
<dbReference type="PANTHER" id="PTHR15336">
    <property type="entry name" value="UBIQUINOL-CYTOCHROME C REDUCTASE COMPLEX 7.8 KDA PROTEIN"/>
    <property type="match status" value="1"/>
</dbReference>
<dbReference type="Gene3D" id="1.10.287.20">
    <property type="entry name" value="Ubiquinol-cytochrome C reductase hinge domain"/>
    <property type="match status" value="1"/>
</dbReference>
<evidence type="ECO:0000256" key="8">
    <source>
        <dbReference type="ARBA" id="ARBA00023136"/>
    </source>
</evidence>
<comment type="similarity">
    <text evidence="2">Belongs to the UQCRH/QCR6 family.</text>
</comment>
<dbReference type="InterPro" id="IPR003422">
    <property type="entry name" value="Cyt_b-c1_6"/>
</dbReference>
<feature type="compositionally biased region" description="Acidic residues" evidence="9">
    <location>
        <begin position="12"/>
        <end position="42"/>
    </location>
</feature>
<gene>
    <name evidence="11" type="ORF">VZT92_004134</name>
</gene>
<dbReference type="InterPro" id="IPR036811">
    <property type="entry name" value="Ubol_cytC_Rdtase_hinge_dom_sf"/>
</dbReference>
<feature type="domain" description="Ubiquinol-cytochrome C reductase hinge" evidence="10">
    <location>
        <begin position="42"/>
        <end position="105"/>
    </location>
</feature>